<feature type="domain" description="Ketoreductase" evidence="3">
    <location>
        <begin position="7"/>
        <end position="187"/>
    </location>
</feature>
<evidence type="ECO:0000259" key="3">
    <source>
        <dbReference type="SMART" id="SM00822"/>
    </source>
</evidence>
<dbReference type="PROSITE" id="PS00061">
    <property type="entry name" value="ADH_SHORT"/>
    <property type="match status" value="1"/>
</dbReference>
<reference evidence="4 5" key="1">
    <citation type="submission" date="2019-11" db="EMBL/GenBank/DDBJ databases">
        <title>Novel species isolated from a subtropical stream in China.</title>
        <authorList>
            <person name="Lu H."/>
        </authorList>
    </citation>
    <scope>NUCLEOTIDE SEQUENCE [LARGE SCALE GENOMIC DNA]</scope>
    <source>
        <strain evidence="4 5">FT92W</strain>
    </source>
</reference>
<keyword evidence="2" id="KW-0560">Oxidoreductase</keyword>
<accession>A0A7X2IKS1</accession>
<dbReference type="SMART" id="SM00822">
    <property type="entry name" value="PKS_KR"/>
    <property type="match status" value="1"/>
</dbReference>
<dbReference type="PRINTS" id="PR00081">
    <property type="entry name" value="GDHRDH"/>
</dbReference>
<proteinExistence type="inferred from homology"/>
<keyword evidence="5" id="KW-1185">Reference proteome</keyword>
<dbReference type="InterPro" id="IPR002347">
    <property type="entry name" value="SDR_fam"/>
</dbReference>
<sequence length="236" mass="24725">MKRVDGKVVLVTGAASGLGRADALLLAREGAHIVVSDINEEAGRQVALECGGVFVRHDVTSEADWRRVVAVAVERYGRLDVLVNNAGIVIPANIETTTLEQYRLLNAIHAEGTFLGCQAALGAMKERGGAIINIASITALRGSPQVLAYAAAKGAIRSLSQSVAAHCIDKGYPVRCNAIFPGVMATPLVIAVVGENYPGAGQPDDVANMVLFLASDESRFVNGAEFVVDNGASMRL</sequence>
<dbReference type="EMBL" id="WKJJ01000004">
    <property type="protein sequence ID" value="MRV71666.1"/>
    <property type="molecule type" value="Genomic_DNA"/>
</dbReference>
<dbReference type="RefSeq" id="WP_154372382.1">
    <property type="nucleotide sequence ID" value="NZ_WKJJ01000004.1"/>
</dbReference>
<dbReference type="Gene3D" id="3.40.50.720">
    <property type="entry name" value="NAD(P)-binding Rossmann-like Domain"/>
    <property type="match status" value="1"/>
</dbReference>
<name>A0A7X2IKS1_9BURK</name>
<dbReference type="Proteomes" id="UP000446768">
    <property type="component" value="Unassembled WGS sequence"/>
</dbReference>
<dbReference type="FunFam" id="3.40.50.720:FF:000084">
    <property type="entry name" value="Short-chain dehydrogenase reductase"/>
    <property type="match status" value="1"/>
</dbReference>
<dbReference type="PANTHER" id="PTHR43180:SF66">
    <property type="entry name" value="SHORT-CHAIN DEHYDROGENASE_REDUCTASE FAMILY PROTEIN"/>
    <property type="match status" value="1"/>
</dbReference>
<evidence type="ECO:0000256" key="2">
    <source>
        <dbReference type="ARBA" id="ARBA00023002"/>
    </source>
</evidence>
<dbReference type="PANTHER" id="PTHR43180">
    <property type="entry name" value="3-OXOACYL-(ACYL-CARRIER-PROTEIN) REDUCTASE (AFU_ORTHOLOGUE AFUA_6G11210)"/>
    <property type="match status" value="1"/>
</dbReference>
<dbReference type="AlphaFoldDB" id="A0A7X2IKS1"/>
<evidence type="ECO:0000313" key="5">
    <source>
        <dbReference type="Proteomes" id="UP000446768"/>
    </source>
</evidence>
<evidence type="ECO:0000256" key="1">
    <source>
        <dbReference type="ARBA" id="ARBA00006484"/>
    </source>
</evidence>
<dbReference type="GO" id="GO:0016491">
    <property type="term" value="F:oxidoreductase activity"/>
    <property type="evidence" value="ECO:0007669"/>
    <property type="project" value="UniProtKB-KW"/>
</dbReference>
<dbReference type="InterPro" id="IPR057326">
    <property type="entry name" value="KR_dom"/>
</dbReference>
<dbReference type="InterPro" id="IPR020904">
    <property type="entry name" value="Sc_DH/Rdtase_CS"/>
</dbReference>
<dbReference type="Pfam" id="PF13561">
    <property type="entry name" value="adh_short_C2"/>
    <property type="match status" value="1"/>
</dbReference>
<comment type="caution">
    <text evidence="4">The sequence shown here is derived from an EMBL/GenBank/DDBJ whole genome shotgun (WGS) entry which is preliminary data.</text>
</comment>
<evidence type="ECO:0000313" key="4">
    <source>
        <dbReference type="EMBL" id="MRV71666.1"/>
    </source>
</evidence>
<protein>
    <submittedName>
        <fullName evidence="4">SDR family oxidoreductase</fullName>
    </submittedName>
</protein>
<gene>
    <name evidence="4" type="ORF">GJ700_07995</name>
</gene>
<comment type="similarity">
    <text evidence="1">Belongs to the short-chain dehydrogenases/reductases (SDR) family.</text>
</comment>
<organism evidence="4 5">
    <name type="scientific">Pseudoduganella rivuli</name>
    <dbReference type="NCBI Taxonomy" id="2666085"/>
    <lineage>
        <taxon>Bacteria</taxon>
        <taxon>Pseudomonadati</taxon>
        <taxon>Pseudomonadota</taxon>
        <taxon>Betaproteobacteria</taxon>
        <taxon>Burkholderiales</taxon>
        <taxon>Oxalobacteraceae</taxon>
        <taxon>Telluria group</taxon>
        <taxon>Pseudoduganella</taxon>
    </lineage>
</organism>
<dbReference type="SUPFAM" id="SSF51735">
    <property type="entry name" value="NAD(P)-binding Rossmann-fold domains"/>
    <property type="match status" value="1"/>
</dbReference>
<dbReference type="PRINTS" id="PR00080">
    <property type="entry name" value="SDRFAMILY"/>
</dbReference>
<dbReference type="InterPro" id="IPR036291">
    <property type="entry name" value="NAD(P)-bd_dom_sf"/>
</dbReference>